<dbReference type="VEuPathDB" id="VectorBase:AMEC018598"/>
<evidence type="ECO:0000256" key="1">
    <source>
        <dbReference type="SAM" id="MobiDB-lite"/>
    </source>
</evidence>
<dbReference type="AlphaFoldDB" id="A0A182UDT6"/>
<name>A0A182UDT6_9DIPT</name>
<evidence type="ECO:0000313" key="3">
    <source>
        <dbReference type="Proteomes" id="UP000075902"/>
    </source>
</evidence>
<sequence>MKTAQPKQVPNARVGKDRFKRPEATSDPNESMALPTKHMAASAIVNKTLSVACANPSNLSNCFAWHGKESSHTIVLTKPLYQALQTKKLVDFTPSIRATIRQAPNANTT</sequence>
<protein>
    <submittedName>
        <fullName evidence="2">Uncharacterized protein</fullName>
    </submittedName>
</protein>
<reference evidence="3" key="1">
    <citation type="submission" date="2014-01" db="EMBL/GenBank/DDBJ databases">
        <title>The Genome Sequence of Anopheles melas CM1001059_A (V2).</title>
        <authorList>
            <consortium name="The Broad Institute Genomics Platform"/>
            <person name="Neafsey D.E."/>
            <person name="Besansky N."/>
            <person name="Howell P."/>
            <person name="Walton C."/>
            <person name="Young S.K."/>
            <person name="Zeng Q."/>
            <person name="Gargeya S."/>
            <person name="Fitzgerald M."/>
            <person name="Haas B."/>
            <person name="Abouelleil A."/>
            <person name="Allen A.W."/>
            <person name="Alvarado L."/>
            <person name="Arachchi H.M."/>
            <person name="Berlin A.M."/>
            <person name="Chapman S.B."/>
            <person name="Gainer-Dewar J."/>
            <person name="Goldberg J."/>
            <person name="Griggs A."/>
            <person name="Gujja S."/>
            <person name="Hansen M."/>
            <person name="Howarth C."/>
            <person name="Imamovic A."/>
            <person name="Ireland A."/>
            <person name="Larimer J."/>
            <person name="McCowan C."/>
            <person name="Murphy C."/>
            <person name="Pearson M."/>
            <person name="Poon T.W."/>
            <person name="Priest M."/>
            <person name="Roberts A."/>
            <person name="Saif S."/>
            <person name="Shea T."/>
            <person name="Sisk P."/>
            <person name="Sykes S."/>
            <person name="Wortman J."/>
            <person name="Nusbaum C."/>
            <person name="Birren B."/>
        </authorList>
    </citation>
    <scope>NUCLEOTIDE SEQUENCE [LARGE SCALE GENOMIC DNA]</scope>
    <source>
        <strain evidence="3">CM1001059</strain>
    </source>
</reference>
<reference evidence="2" key="2">
    <citation type="submission" date="2020-05" db="UniProtKB">
        <authorList>
            <consortium name="EnsemblMetazoa"/>
        </authorList>
    </citation>
    <scope>IDENTIFICATION</scope>
    <source>
        <strain evidence="2">CM1001059</strain>
    </source>
</reference>
<dbReference type="Proteomes" id="UP000075902">
    <property type="component" value="Unassembled WGS sequence"/>
</dbReference>
<dbReference type="EnsemblMetazoa" id="AMEC018598-RA">
    <property type="protein sequence ID" value="AMEC018598-PA"/>
    <property type="gene ID" value="AMEC018598"/>
</dbReference>
<accession>A0A182UDT6</accession>
<feature type="compositionally biased region" description="Basic and acidic residues" evidence="1">
    <location>
        <begin position="14"/>
        <end position="24"/>
    </location>
</feature>
<evidence type="ECO:0000313" key="2">
    <source>
        <dbReference type="EnsemblMetazoa" id="AMEC018598-PA"/>
    </source>
</evidence>
<proteinExistence type="predicted"/>
<organism evidence="2 3">
    <name type="scientific">Anopheles melas</name>
    <dbReference type="NCBI Taxonomy" id="34690"/>
    <lineage>
        <taxon>Eukaryota</taxon>
        <taxon>Metazoa</taxon>
        <taxon>Ecdysozoa</taxon>
        <taxon>Arthropoda</taxon>
        <taxon>Hexapoda</taxon>
        <taxon>Insecta</taxon>
        <taxon>Pterygota</taxon>
        <taxon>Neoptera</taxon>
        <taxon>Endopterygota</taxon>
        <taxon>Diptera</taxon>
        <taxon>Nematocera</taxon>
        <taxon>Culicoidea</taxon>
        <taxon>Culicidae</taxon>
        <taxon>Anophelinae</taxon>
        <taxon>Anopheles</taxon>
    </lineage>
</organism>
<feature type="region of interest" description="Disordered" evidence="1">
    <location>
        <begin position="1"/>
        <end position="35"/>
    </location>
</feature>
<keyword evidence="3" id="KW-1185">Reference proteome</keyword>